<dbReference type="EMBL" id="BMAR01000008">
    <property type="protein sequence ID" value="GFR44744.1"/>
    <property type="molecule type" value="Genomic_DNA"/>
</dbReference>
<dbReference type="AlphaFoldDB" id="A0AAD3DMS1"/>
<feature type="chain" id="PRO_5042003274" evidence="2">
    <location>
        <begin position="28"/>
        <end position="328"/>
    </location>
</feature>
<reference evidence="3 4" key="1">
    <citation type="journal article" date="2021" name="Sci. Rep.">
        <title>Genome sequencing of the multicellular alga Astrephomene provides insights into convergent evolution of germ-soma differentiation.</title>
        <authorList>
            <person name="Yamashita S."/>
            <person name="Yamamoto K."/>
            <person name="Matsuzaki R."/>
            <person name="Suzuki S."/>
            <person name="Yamaguchi H."/>
            <person name="Hirooka S."/>
            <person name="Minakuchi Y."/>
            <person name="Miyagishima S."/>
            <person name="Kawachi M."/>
            <person name="Toyoda A."/>
            <person name="Nozaki H."/>
        </authorList>
    </citation>
    <scope>NUCLEOTIDE SEQUENCE [LARGE SCALE GENOMIC DNA]</scope>
    <source>
        <strain evidence="3 4">NIES-4017</strain>
    </source>
</reference>
<dbReference type="Proteomes" id="UP001054857">
    <property type="component" value="Unassembled WGS sequence"/>
</dbReference>
<evidence type="ECO:0000256" key="2">
    <source>
        <dbReference type="SAM" id="SignalP"/>
    </source>
</evidence>
<evidence type="ECO:0000313" key="4">
    <source>
        <dbReference type="Proteomes" id="UP001054857"/>
    </source>
</evidence>
<keyword evidence="2" id="KW-0732">Signal</keyword>
<evidence type="ECO:0000256" key="1">
    <source>
        <dbReference type="SAM" id="MobiDB-lite"/>
    </source>
</evidence>
<feature type="compositionally biased region" description="Low complexity" evidence="1">
    <location>
        <begin position="307"/>
        <end position="320"/>
    </location>
</feature>
<feature type="signal peptide" evidence="2">
    <location>
        <begin position="1"/>
        <end position="27"/>
    </location>
</feature>
<proteinExistence type="predicted"/>
<organism evidence="3 4">
    <name type="scientific">Astrephomene gubernaculifera</name>
    <dbReference type="NCBI Taxonomy" id="47775"/>
    <lineage>
        <taxon>Eukaryota</taxon>
        <taxon>Viridiplantae</taxon>
        <taxon>Chlorophyta</taxon>
        <taxon>core chlorophytes</taxon>
        <taxon>Chlorophyceae</taxon>
        <taxon>CS clade</taxon>
        <taxon>Chlamydomonadales</taxon>
        <taxon>Astrephomenaceae</taxon>
        <taxon>Astrephomene</taxon>
    </lineage>
</organism>
<accession>A0AAD3DMS1</accession>
<sequence>MMDTGASAVRSLTAWLCCAWLARAAAALRRKPLGTTATMFITTAHRCASVPLFTFWPYFKGVSASRLMRLLPIMEIIVCISCPLLPPAPLWFEVAAGALNILIILLTCGRYAGDDERIGWPATQTAILWVLSTTACAYFSAIQHCRVFTLRQQRHAWNRQEQIGTQRRSEGLTHSTPSPQYGDTAATGQPVATSCNDCVPAAAAAQRTHSSSSSAAAAAAAAAAAPLRPATPDTSESPCVHVSVDAGTLLRSPDVLPPTHDASLSLPHAVVQQPHATDSADAAANPGTPSAVPASPTLAPHPPPCRSPAAEAAPHSAPPRAYTPFLRR</sequence>
<gene>
    <name evidence="3" type="ORF">Agub_g6072</name>
</gene>
<feature type="region of interest" description="Disordered" evidence="1">
    <location>
        <begin position="272"/>
        <end position="328"/>
    </location>
</feature>
<keyword evidence="4" id="KW-1185">Reference proteome</keyword>
<protein>
    <submittedName>
        <fullName evidence="3">Uncharacterized protein</fullName>
    </submittedName>
</protein>
<evidence type="ECO:0000313" key="3">
    <source>
        <dbReference type="EMBL" id="GFR44744.1"/>
    </source>
</evidence>
<feature type="non-terminal residue" evidence="3">
    <location>
        <position position="1"/>
    </location>
</feature>
<feature type="region of interest" description="Disordered" evidence="1">
    <location>
        <begin position="161"/>
        <end position="188"/>
    </location>
</feature>
<name>A0AAD3DMS1_9CHLO</name>
<comment type="caution">
    <text evidence="3">The sequence shown here is derived from an EMBL/GenBank/DDBJ whole genome shotgun (WGS) entry which is preliminary data.</text>
</comment>